<sequence length="102" mass="11397">MSEHILKVQPPYFDALADGSKTFEVRRNDRGFQRGDTLVLWEYKPDPYGAAPCDRQPLCPDCPAVRFVRRTVTYVYAGDPRFGGIQPGHVVLGLGPFKEGGQ</sequence>
<dbReference type="InterPro" id="IPR015947">
    <property type="entry name" value="PUA-like_sf"/>
</dbReference>
<accession>A0ABP7XQ87</accession>
<evidence type="ECO:0000313" key="2">
    <source>
        <dbReference type="EMBL" id="GAA4123315.1"/>
    </source>
</evidence>
<evidence type="ECO:0000259" key="1">
    <source>
        <dbReference type="Pfam" id="PF12961"/>
    </source>
</evidence>
<name>A0ABP7XQ87_9ACTN</name>
<dbReference type="Pfam" id="PF12961">
    <property type="entry name" value="DUF3850"/>
    <property type="match status" value="1"/>
</dbReference>
<dbReference type="EMBL" id="BAAAZH010000023">
    <property type="protein sequence ID" value="GAA4123315.1"/>
    <property type="molecule type" value="Genomic_DNA"/>
</dbReference>
<comment type="caution">
    <text evidence="2">The sequence shown here is derived from an EMBL/GenBank/DDBJ whole genome shotgun (WGS) entry which is preliminary data.</text>
</comment>
<protein>
    <recommendedName>
        <fullName evidence="1">DUF3850 domain-containing protein</fullName>
    </recommendedName>
</protein>
<dbReference type="SUPFAM" id="SSF88697">
    <property type="entry name" value="PUA domain-like"/>
    <property type="match status" value="1"/>
</dbReference>
<evidence type="ECO:0000313" key="3">
    <source>
        <dbReference type="Proteomes" id="UP001501495"/>
    </source>
</evidence>
<dbReference type="Proteomes" id="UP001501495">
    <property type="component" value="Unassembled WGS sequence"/>
</dbReference>
<dbReference type="Gene3D" id="2.30.130.30">
    <property type="entry name" value="Hypothetical protein"/>
    <property type="match status" value="1"/>
</dbReference>
<dbReference type="InterPro" id="IPR039440">
    <property type="entry name" value="DUF3850"/>
</dbReference>
<feature type="domain" description="DUF3850" evidence="1">
    <location>
        <begin position="4"/>
        <end position="93"/>
    </location>
</feature>
<dbReference type="RefSeq" id="WP_344734257.1">
    <property type="nucleotide sequence ID" value="NZ_BAAAZH010000023.1"/>
</dbReference>
<gene>
    <name evidence="2" type="ORF">GCM10022215_29900</name>
</gene>
<proteinExistence type="predicted"/>
<organism evidence="2 3">
    <name type="scientific">Nocardioides fonticola</name>
    <dbReference type="NCBI Taxonomy" id="450363"/>
    <lineage>
        <taxon>Bacteria</taxon>
        <taxon>Bacillati</taxon>
        <taxon>Actinomycetota</taxon>
        <taxon>Actinomycetes</taxon>
        <taxon>Propionibacteriales</taxon>
        <taxon>Nocardioidaceae</taxon>
        <taxon>Nocardioides</taxon>
    </lineage>
</organism>
<keyword evidence="3" id="KW-1185">Reference proteome</keyword>
<reference evidence="3" key="1">
    <citation type="journal article" date="2019" name="Int. J. Syst. Evol. Microbiol.">
        <title>The Global Catalogue of Microorganisms (GCM) 10K type strain sequencing project: providing services to taxonomists for standard genome sequencing and annotation.</title>
        <authorList>
            <consortium name="The Broad Institute Genomics Platform"/>
            <consortium name="The Broad Institute Genome Sequencing Center for Infectious Disease"/>
            <person name="Wu L."/>
            <person name="Ma J."/>
        </authorList>
    </citation>
    <scope>NUCLEOTIDE SEQUENCE [LARGE SCALE GENOMIC DNA]</scope>
    <source>
        <strain evidence="3">JCM 16703</strain>
    </source>
</reference>